<dbReference type="RefSeq" id="WP_131328296.1">
    <property type="nucleotide sequence ID" value="NZ_CP044016.1"/>
</dbReference>
<keyword evidence="2" id="KW-1185">Reference proteome</keyword>
<protein>
    <submittedName>
        <fullName evidence="1">Uncharacterized protein</fullName>
    </submittedName>
</protein>
<evidence type="ECO:0000313" key="1">
    <source>
        <dbReference type="EMBL" id="QES87419.1"/>
    </source>
</evidence>
<reference evidence="1 2" key="1">
    <citation type="submission" date="2019-09" db="EMBL/GenBank/DDBJ databases">
        <title>Complete genome sequence of Arachidicoccus sp. B3-10 isolated from apple orchard soil.</title>
        <authorList>
            <person name="Kim H.S."/>
            <person name="Han K.-I."/>
            <person name="Suh M.K."/>
            <person name="Lee K.C."/>
            <person name="Eom M.K."/>
            <person name="Kim J.-S."/>
            <person name="Kang S.W."/>
            <person name="Sin Y."/>
            <person name="Lee J.-S."/>
        </authorList>
    </citation>
    <scope>NUCLEOTIDE SEQUENCE [LARGE SCALE GENOMIC DNA]</scope>
    <source>
        <strain evidence="1 2">B3-10</strain>
    </source>
</reference>
<gene>
    <name evidence="1" type="ORF">E0W69_001655</name>
</gene>
<sequence length="253" mass="29521">MKAAINLIIILLFLAPKNLRSQINDSISTKENQKGTFNSSFSLNRSWSPDEFQIVIDSLNAHFNDKNFHPPILENNDSSILNKLTTFKEYWFLENSLLKPKDKISAIMQIYKPLSVLMSNYYRVGNSKNGKLVYEKEISSLGGIIFKFTISQFKQFDNFFSDSIHPTEIQLDGLKKMLHGTNTMLAGYLIIFEKDYNQFSNSSICEMCKSFQELFDFMYSREDIQTKLEFNKRIKLLKKNSTFFCIREILKNK</sequence>
<dbReference type="KEGG" id="arac:E0W69_001655"/>
<proteinExistence type="predicted"/>
<accession>A0A5P2FZX4</accession>
<name>A0A5P2FZX4_9BACT</name>
<evidence type="ECO:0000313" key="2">
    <source>
        <dbReference type="Proteomes" id="UP000292424"/>
    </source>
</evidence>
<dbReference type="AlphaFoldDB" id="A0A5P2FZX4"/>
<organism evidence="1 2">
    <name type="scientific">Rhizosphaericola mali</name>
    <dbReference type="NCBI Taxonomy" id="2545455"/>
    <lineage>
        <taxon>Bacteria</taxon>
        <taxon>Pseudomonadati</taxon>
        <taxon>Bacteroidota</taxon>
        <taxon>Chitinophagia</taxon>
        <taxon>Chitinophagales</taxon>
        <taxon>Chitinophagaceae</taxon>
        <taxon>Rhizosphaericola</taxon>
    </lineage>
</organism>
<dbReference type="Proteomes" id="UP000292424">
    <property type="component" value="Chromosome"/>
</dbReference>
<dbReference type="EMBL" id="CP044016">
    <property type="protein sequence ID" value="QES87419.1"/>
    <property type="molecule type" value="Genomic_DNA"/>
</dbReference>